<evidence type="ECO:0000313" key="2">
    <source>
        <dbReference type="Proteomes" id="UP001470230"/>
    </source>
</evidence>
<sequence>MTLEYKNEESENILEYYSNTIVIHSKNLSEECTEEEDISTLSNAISCLQNGINPLRSCQIISNTLQKENQANFNQYLFDTGIIRYILPFINKNTDIELLEYAMNIIYILLTIDQPSDSPLQNETFLQDLISILSLQNQIQLKLTALDIIYNLLHDENIYVNVFNVLKKIDFLKILQEYDFFNPNYAIGSMEQNEIYNPLFYSSSFISDFSQMYQTDELICLAEFIPILSQALINDAYRPIYREYCADALSNILKNFNTHPTALRSEVPENCVKSLSLYHEGPFSEIFECIYNLLINDKNNINDSEGVHKFFEPTFIRQCTHLLESYKSNTTIMHILKFLDFYLPKYFPLIDTSNFTQILSDIALDKGSCKFFQLRITSSLVLIRCIPFADDKYFNLLFQEGFFNFVFNSINSYDKDDTIFIIHNFLKMFERKNEMKEKFLSDNDFQEMLNDLASSDDEDIAQLPHLFYNSEVNS</sequence>
<dbReference type="EMBL" id="JAPFFF010000007">
    <property type="protein sequence ID" value="KAK8886031.1"/>
    <property type="molecule type" value="Genomic_DNA"/>
</dbReference>
<dbReference type="InterPro" id="IPR011989">
    <property type="entry name" value="ARM-like"/>
</dbReference>
<dbReference type="Gene3D" id="1.25.10.10">
    <property type="entry name" value="Leucine-rich Repeat Variant"/>
    <property type="match status" value="1"/>
</dbReference>
<accession>A0ABR2K4I6</accession>
<evidence type="ECO:0008006" key="3">
    <source>
        <dbReference type="Google" id="ProtNLM"/>
    </source>
</evidence>
<dbReference type="SUPFAM" id="SSF48371">
    <property type="entry name" value="ARM repeat"/>
    <property type="match status" value="1"/>
</dbReference>
<proteinExistence type="predicted"/>
<protein>
    <recommendedName>
        <fullName evidence="3">Serine/threonine-protein phosphatase 4 regulatory subunit 3-like central domain-containing protein</fullName>
    </recommendedName>
</protein>
<reference evidence="1 2" key="1">
    <citation type="submission" date="2024-04" db="EMBL/GenBank/DDBJ databases">
        <title>Tritrichomonas musculus Genome.</title>
        <authorList>
            <person name="Alves-Ferreira E."/>
            <person name="Grigg M."/>
            <person name="Lorenzi H."/>
            <person name="Galac M."/>
        </authorList>
    </citation>
    <scope>NUCLEOTIDE SEQUENCE [LARGE SCALE GENOMIC DNA]</scope>
    <source>
        <strain evidence="1 2">EAF2021</strain>
    </source>
</reference>
<keyword evidence="2" id="KW-1185">Reference proteome</keyword>
<gene>
    <name evidence="1" type="ORF">M9Y10_041490</name>
</gene>
<dbReference type="Proteomes" id="UP001470230">
    <property type="component" value="Unassembled WGS sequence"/>
</dbReference>
<comment type="caution">
    <text evidence="1">The sequence shown here is derived from an EMBL/GenBank/DDBJ whole genome shotgun (WGS) entry which is preliminary data.</text>
</comment>
<evidence type="ECO:0000313" key="1">
    <source>
        <dbReference type="EMBL" id="KAK8886031.1"/>
    </source>
</evidence>
<dbReference type="InterPro" id="IPR016024">
    <property type="entry name" value="ARM-type_fold"/>
</dbReference>
<name>A0ABR2K4I6_9EUKA</name>
<organism evidence="1 2">
    <name type="scientific">Tritrichomonas musculus</name>
    <dbReference type="NCBI Taxonomy" id="1915356"/>
    <lineage>
        <taxon>Eukaryota</taxon>
        <taxon>Metamonada</taxon>
        <taxon>Parabasalia</taxon>
        <taxon>Tritrichomonadida</taxon>
        <taxon>Tritrichomonadidae</taxon>
        <taxon>Tritrichomonas</taxon>
    </lineage>
</organism>